<comment type="caution">
    <text evidence="5">The sequence shown here is derived from an EMBL/GenBank/DDBJ whole genome shotgun (WGS) entry which is preliminary data.</text>
</comment>
<dbReference type="Pfam" id="PF03816">
    <property type="entry name" value="LytR_cpsA_psr"/>
    <property type="match status" value="1"/>
</dbReference>
<accession>A0ABV5IXU3</accession>
<comment type="similarity">
    <text evidence="1">Belongs to the LytR/CpsA/Psr (LCP) family.</text>
</comment>
<feature type="region of interest" description="Disordered" evidence="2">
    <location>
        <begin position="1"/>
        <end position="28"/>
    </location>
</feature>
<keyword evidence="3" id="KW-0812">Transmembrane</keyword>
<protein>
    <submittedName>
        <fullName evidence="5">LCP family protein</fullName>
    </submittedName>
</protein>
<dbReference type="PANTHER" id="PTHR33392:SF6">
    <property type="entry name" value="POLYISOPRENYL-TEICHOIC ACID--PEPTIDOGLYCAN TEICHOIC ACID TRANSFERASE TAGU"/>
    <property type="match status" value="1"/>
</dbReference>
<dbReference type="RefSeq" id="WP_229824989.1">
    <property type="nucleotide sequence ID" value="NZ_BMRC01000037.1"/>
</dbReference>
<feature type="region of interest" description="Disordered" evidence="2">
    <location>
        <begin position="457"/>
        <end position="521"/>
    </location>
</feature>
<evidence type="ECO:0000256" key="3">
    <source>
        <dbReference type="SAM" id="Phobius"/>
    </source>
</evidence>
<dbReference type="PANTHER" id="PTHR33392">
    <property type="entry name" value="POLYISOPRENYL-TEICHOIC ACID--PEPTIDOGLYCAN TEICHOIC ACID TRANSFERASE TAGU"/>
    <property type="match status" value="1"/>
</dbReference>
<gene>
    <name evidence="5" type="ORF">ACFFV7_49895</name>
</gene>
<keyword evidence="3" id="KW-0472">Membrane</keyword>
<evidence type="ECO:0000313" key="6">
    <source>
        <dbReference type="Proteomes" id="UP001589647"/>
    </source>
</evidence>
<reference evidence="5 6" key="1">
    <citation type="submission" date="2024-09" db="EMBL/GenBank/DDBJ databases">
        <authorList>
            <person name="Sun Q."/>
            <person name="Mori K."/>
        </authorList>
    </citation>
    <scope>NUCLEOTIDE SEQUENCE [LARGE SCALE GENOMIC DNA]</scope>
    <source>
        <strain evidence="5 6">CCM 3426</strain>
    </source>
</reference>
<dbReference type="InterPro" id="IPR004474">
    <property type="entry name" value="LytR_CpsA_psr"/>
</dbReference>
<keyword evidence="3" id="KW-1133">Transmembrane helix</keyword>
<feature type="transmembrane region" description="Helical" evidence="3">
    <location>
        <begin position="31"/>
        <end position="53"/>
    </location>
</feature>
<feature type="compositionally biased region" description="Basic residues" evidence="2">
    <location>
        <begin position="14"/>
        <end position="23"/>
    </location>
</feature>
<feature type="transmembrane region" description="Helical" evidence="3">
    <location>
        <begin position="98"/>
        <end position="123"/>
    </location>
</feature>
<evidence type="ECO:0000256" key="1">
    <source>
        <dbReference type="ARBA" id="ARBA00006068"/>
    </source>
</evidence>
<dbReference type="InterPro" id="IPR050922">
    <property type="entry name" value="LytR/CpsA/Psr_CW_biosynth"/>
</dbReference>
<dbReference type="EMBL" id="JBHMEI010000102">
    <property type="protein sequence ID" value="MFB9209374.1"/>
    <property type="molecule type" value="Genomic_DNA"/>
</dbReference>
<dbReference type="Gene3D" id="3.40.630.190">
    <property type="entry name" value="LCP protein"/>
    <property type="match status" value="1"/>
</dbReference>
<feature type="transmembrane region" description="Helical" evidence="3">
    <location>
        <begin position="65"/>
        <end position="83"/>
    </location>
</feature>
<keyword evidence="6" id="KW-1185">Reference proteome</keyword>
<feature type="domain" description="Cell envelope-related transcriptional attenuator" evidence="4">
    <location>
        <begin position="212"/>
        <end position="385"/>
    </location>
</feature>
<evidence type="ECO:0000313" key="5">
    <source>
        <dbReference type="EMBL" id="MFB9209374.1"/>
    </source>
</evidence>
<dbReference type="NCBIfam" id="TIGR00350">
    <property type="entry name" value="lytR_cpsA_psr"/>
    <property type="match status" value="1"/>
</dbReference>
<evidence type="ECO:0000256" key="2">
    <source>
        <dbReference type="SAM" id="MobiDB-lite"/>
    </source>
</evidence>
<organism evidence="5 6">
    <name type="scientific">Nonomuraea spiralis</name>
    <dbReference type="NCBI Taxonomy" id="46182"/>
    <lineage>
        <taxon>Bacteria</taxon>
        <taxon>Bacillati</taxon>
        <taxon>Actinomycetota</taxon>
        <taxon>Actinomycetes</taxon>
        <taxon>Streptosporangiales</taxon>
        <taxon>Streptosporangiaceae</taxon>
        <taxon>Nonomuraea</taxon>
    </lineage>
</organism>
<feature type="transmembrane region" description="Helical" evidence="3">
    <location>
        <begin position="135"/>
        <end position="154"/>
    </location>
</feature>
<feature type="compositionally biased region" description="Low complexity" evidence="2">
    <location>
        <begin position="473"/>
        <end position="496"/>
    </location>
</feature>
<proteinExistence type="inferred from homology"/>
<evidence type="ECO:0000259" key="4">
    <source>
        <dbReference type="Pfam" id="PF03816"/>
    </source>
</evidence>
<name>A0ABV5IXU3_9ACTN</name>
<sequence>MSKRDGAAPVPGGAKRRSPRPRKGSSAAPRFARPLTTASILGWTALSALVPGAAHLRAGRRRTGLIMIGVYAVLLLAALAFGLTRSTENVTALAEDGALLTVIIITASCALAWFAVIVTSYVTLGPNKLNQQGQVVTGIAVGVLCVAVMSPFALAANNVLAGREAVNAIFPSQPDPENPVQVKNPEDPWDGKTRVNFLLVGGDAAGNRVGVRTDSMTVASVDTRTGNTVLFSLPRNLQHVRFPPSSPLHNHFPNGYMAELPNGGLLNEVWQYANDNPQLMGGKNRGPRALMDAIGYTLNLKIDYYALINMYGFAALVDAIGGLKIRVEQDIRWGGHFGTAGTIKAGYRKLSGEQALWYGRSRVDSDDFSRMGRQRCVIGAFAQQATPGVILTNFNKIAGAAKRLAQTNIPRPLVKPLADLALKVKDAKITSLQFVPPDFYSGRPDWAKIRVATRKAIADSDRSSRQAQTANVTASPGSSSSPTASPSATRSQTQAAGTPTETPTRNTQKGGAKSLSELCGL</sequence>
<dbReference type="Proteomes" id="UP001589647">
    <property type="component" value="Unassembled WGS sequence"/>
</dbReference>
<feature type="compositionally biased region" description="Polar residues" evidence="2">
    <location>
        <begin position="497"/>
        <end position="509"/>
    </location>
</feature>